<protein>
    <submittedName>
        <fullName evidence="1">Uncharacterized protein</fullName>
    </submittedName>
</protein>
<dbReference type="OrthoDB" id="2706316at2"/>
<gene>
    <name evidence="1" type="ORF">SAMN05421807_11326</name>
</gene>
<dbReference type="RefSeq" id="WP_073010824.1">
    <property type="nucleotide sequence ID" value="NZ_FQXD01000013.1"/>
</dbReference>
<dbReference type="EMBL" id="FQXD01000013">
    <property type="protein sequence ID" value="SHH76871.1"/>
    <property type="molecule type" value="Genomic_DNA"/>
</dbReference>
<organism evidence="1 2">
    <name type="scientific">Virgibacillus chiguensis</name>
    <dbReference type="NCBI Taxonomy" id="411959"/>
    <lineage>
        <taxon>Bacteria</taxon>
        <taxon>Bacillati</taxon>
        <taxon>Bacillota</taxon>
        <taxon>Bacilli</taxon>
        <taxon>Bacillales</taxon>
        <taxon>Bacillaceae</taxon>
        <taxon>Virgibacillus</taxon>
    </lineage>
</organism>
<dbReference type="AlphaFoldDB" id="A0A1M5VNN2"/>
<sequence>MGYILPIKQYQYQQYHQRVSVKKQDTMPVQRPFKSVLDRRHQQLSKKYERLHVAGYDRYVLTRQEALASSKFLGMYKKGDRFSVEV</sequence>
<accession>A0A1M5VNN2</accession>
<reference evidence="2" key="1">
    <citation type="submission" date="2016-11" db="EMBL/GenBank/DDBJ databases">
        <authorList>
            <person name="Varghese N."/>
            <person name="Submissions S."/>
        </authorList>
    </citation>
    <scope>NUCLEOTIDE SEQUENCE [LARGE SCALE GENOMIC DNA]</scope>
    <source>
        <strain evidence="2">CGMCC 1.6496</strain>
    </source>
</reference>
<dbReference type="Proteomes" id="UP000184079">
    <property type="component" value="Unassembled WGS sequence"/>
</dbReference>
<name>A0A1M5VNN2_9BACI</name>
<evidence type="ECO:0000313" key="2">
    <source>
        <dbReference type="Proteomes" id="UP000184079"/>
    </source>
</evidence>
<evidence type="ECO:0000313" key="1">
    <source>
        <dbReference type="EMBL" id="SHH76871.1"/>
    </source>
</evidence>
<keyword evidence="2" id="KW-1185">Reference proteome</keyword>
<proteinExistence type="predicted"/>